<reference evidence="2" key="1">
    <citation type="journal article" date="2019" name="Int. J. Syst. Evol. Microbiol.">
        <title>The Global Catalogue of Microorganisms (GCM) 10K type strain sequencing project: providing services to taxonomists for standard genome sequencing and annotation.</title>
        <authorList>
            <consortium name="The Broad Institute Genomics Platform"/>
            <consortium name="The Broad Institute Genome Sequencing Center for Infectious Disease"/>
            <person name="Wu L."/>
            <person name="Ma J."/>
        </authorList>
    </citation>
    <scope>NUCLEOTIDE SEQUENCE [LARGE SCALE GENOMIC DNA]</scope>
    <source>
        <strain evidence="2">JCM 14901</strain>
    </source>
</reference>
<evidence type="ECO:0000313" key="2">
    <source>
        <dbReference type="Proteomes" id="UP001499933"/>
    </source>
</evidence>
<organism evidence="1 2">
    <name type="scientific">Microbacterium deminutum</name>
    <dbReference type="NCBI Taxonomy" id="344164"/>
    <lineage>
        <taxon>Bacteria</taxon>
        <taxon>Bacillati</taxon>
        <taxon>Actinomycetota</taxon>
        <taxon>Actinomycetes</taxon>
        <taxon>Micrococcales</taxon>
        <taxon>Microbacteriaceae</taxon>
        <taxon>Microbacterium</taxon>
    </lineage>
</organism>
<dbReference type="Proteomes" id="UP001499933">
    <property type="component" value="Unassembled WGS sequence"/>
</dbReference>
<dbReference type="EMBL" id="BAAAOG010000006">
    <property type="protein sequence ID" value="GAA1964631.1"/>
    <property type="molecule type" value="Genomic_DNA"/>
</dbReference>
<protein>
    <submittedName>
        <fullName evidence="1">Uncharacterized protein</fullName>
    </submittedName>
</protein>
<comment type="caution">
    <text evidence="1">The sequence shown here is derived from an EMBL/GenBank/DDBJ whole genome shotgun (WGS) entry which is preliminary data.</text>
</comment>
<keyword evidence="2" id="KW-1185">Reference proteome</keyword>
<accession>A0ABP5CIS3</accession>
<sequence>MERGERSRACLFSSGFEGCSAESAHRSSPPIAECGRVRPATAGCHAVMRPAVDGDGILQESEARVREPAKLRSRFRFVQEDDERTSHIVDAIAVVGARHIEEGMFEDSVVVGHRQEMREREPVR</sequence>
<gene>
    <name evidence="1" type="ORF">GCM10009776_29350</name>
</gene>
<evidence type="ECO:0000313" key="1">
    <source>
        <dbReference type="EMBL" id="GAA1964631.1"/>
    </source>
</evidence>
<name>A0ABP5CIS3_9MICO</name>
<proteinExistence type="predicted"/>